<dbReference type="AlphaFoldDB" id="A0A351RBG5"/>
<sequence length="74" mass="8075">QDAAHCHNQDKSADQDVDVHSRCNQCHHCFACFSALPQAPLSAVAIKPKMVLAVLFAPIYLSPVTIQPQKPPIL</sequence>
<accession>A0A351RBG5</accession>
<evidence type="ECO:0000313" key="2">
    <source>
        <dbReference type="Proteomes" id="UP000264313"/>
    </source>
</evidence>
<comment type="caution">
    <text evidence="1">The sequence shown here is derived from an EMBL/GenBank/DDBJ whole genome shotgun (WGS) entry which is preliminary data.</text>
</comment>
<feature type="non-terminal residue" evidence="1">
    <location>
        <position position="1"/>
    </location>
</feature>
<protein>
    <submittedName>
        <fullName evidence="1">Uncharacterized protein</fullName>
    </submittedName>
</protein>
<gene>
    <name evidence="1" type="ORF">DCW48_07370</name>
</gene>
<dbReference type="STRING" id="1132855.GCA_000384255_01130"/>
<organism evidence="1 2">
    <name type="scientific">Methylotenera mobilis</name>
    <dbReference type="NCBI Taxonomy" id="359408"/>
    <lineage>
        <taxon>Bacteria</taxon>
        <taxon>Pseudomonadati</taxon>
        <taxon>Pseudomonadota</taxon>
        <taxon>Betaproteobacteria</taxon>
        <taxon>Nitrosomonadales</taxon>
        <taxon>Methylophilaceae</taxon>
        <taxon>Methylotenera</taxon>
    </lineage>
</organism>
<reference evidence="1 2" key="1">
    <citation type="journal article" date="2018" name="Nat. Biotechnol.">
        <title>A standardized bacterial taxonomy based on genome phylogeny substantially revises the tree of life.</title>
        <authorList>
            <person name="Parks D.H."/>
            <person name="Chuvochina M."/>
            <person name="Waite D.W."/>
            <person name="Rinke C."/>
            <person name="Skarshewski A."/>
            <person name="Chaumeil P.A."/>
            <person name="Hugenholtz P."/>
        </authorList>
    </citation>
    <scope>NUCLEOTIDE SEQUENCE [LARGE SCALE GENOMIC DNA]</scope>
    <source>
        <strain evidence="1">UBA9958</strain>
    </source>
</reference>
<name>A0A351RBG5_9PROT</name>
<proteinExistence type="predicted"/>
<evidence type="ECO:0000313" key="1">
    <source>
        <dbReference type="EMBL" id="HBA09386.1"/>
    </source>
</evidence>
<dbReference type="Proteomes" id="UP000264313">
    <property type="component" value="Unassembled WGS sequence"/>
</dbReference>
<dbReference type="EMBL" id="DNAA01000180">
    <property type="protein sequence ID" value="HBA09386.1"/>
    <property type="molecule type" value="Genomic_DNA"/>
</dbReference>